<dbReference type="RefSeq" id="XP_011305522.1">
    <property type="nucleotide sequence ID" value="XM_011307220.1"/>
</dbReference>
<keyword evidence="11" id="KW-0325">Glycoprotein</keyword>
<dbReference type="CTD" id="37823"/>
<dbReference type="SUPFAM" id="SSF49742">
    <property type="entry name" value="PHM/PNGase F"/>
    <property type="match status" value="2"/>
</dbReference>
<dbReference type="GO" id="GO:0005576">
    <property type="term" value="C:extracellular region"/>
    <property type="evidence" value="ECO:0007669"/>
    <property type="project" value="UniProtKB-SubCell"/>
</dbReference>
<evidence type="ECO:0000256" key="14">
    <source>
        <dbReference type="PIRSR" id="PIRSR600720-3"/>
    </source>
</evidence>
<dbReference type="PROSITE" id="PS00085">
    <property type="entry name" value="CU2_MONOOXYGENASE_2"/>
    <property type="match status" value="1"/>
</dbReference>
<dbReference type="PANTHER" id="PTHR10680:SF14">
    <property type="entry name" value="PEPTIDYL-GLYCINE ALPHA-AMIDATING MONOOXYGENASE"/>
    <property type="match status" value="1"/>
</dbReference>
<evidence type="ECO:0000256" key="12">
    <source>
        <dbReference type="ARBA" id="ARBA00048431"/>
    </source>
</evidence>
<keyword evidence="9 19" id="KW-0503">Monooxygenase</keyword>
<feature type="disulfide bond" evidence="14">
    <location>
        <begin position="266"/>
        <end position="287"/>
    </location>
</feature>
<gene>
    <name evidence="19" type="primary">Phm</name>
</gene>
<evidence type="ECO:0000256" key="5">
    <source>
        <dbReference type="ARBA" id="ARBA00022723"/>
    </source>
</evidence>
<reference evidence="19" key="1">
    <citation type="submission" date="2025-08" db="UniProtKB">
        <authorList>
            <consortium name="RefSeq"/>
        </authorList>
    </citation>
    <scope>IDENTIFICATION</scope>
    <source>
        <strain evidence="19">USDA-PBARC FA_bdor</strain>
        <tissue evidence="19">Whole organism</tissue>
    </source>
</reference>
<protein>
    <recommendedName>
        <fullName evidence="3">peptidylglycine monooxygenase</fullName>
        <ecNumber evidence="3">1.14.17.3</ecNumber>
    </recommendedName>
</protein>
<evidence type="ECO:0000256" key="2">
    <source>
        <dbReference type="ARBA" id="ARBA00010676"/>
    </source>
</evidence>
<dbReference type="InterPro" id="IPR024548">
    <property type="entry name" value="Cu2_monoox_C"/>
</dbReference>
<feature type="disulfide bond" evidence="14">
    <location>
        <begin position="44"/>
        <end position="89"/>
    </location>
</feature>
<feature type="binding site" evidence="13">
    <location>
        <position position="146"/>
    </location>
    <ligand>
        <name>Cu(2+)</name>
        <dbReference type="ChEBI" id="CHEBI:29036"/>
        <label>1</label>
        <note>catalytic</note>
    </ligand>
</feature>
<evidence type="ECO:0000313" key="19">
    <source>
        <dbReference type="RefSeq" id="XP_011305522.1"/>
    </source>
</evidence>
<dbReference type="Gene3D" id="2.60.120.230">
    <property type="match status" value="1"/>
</dbReference>
<feature type="disulfide bond" evidence="14">
    <location>
        <begin position="77"/>
        <end position="105"/>
    </location>
</feature>
<dbReference type="Pfam" id="PF01082">
    <property type="entry name" value="Cu2_monooxygen"/>
    <property type="match status" value="1"/>
</dbReference>
<evidence type="ECO:0000313" key="18">
    <source>
        <dbReference type="Proteomes" id="UP000694866"/>
    </source>
</evidence>
<dbReference type="Gene3D" id="2.60.120.310">
    <property type="entry name" value="Copper type II, ascorbate-dependent monooxygenase, N-terminal domain"/>
    <property type="match status" value="1"/>
</dbReference>
<dbReference type="GO" id="GO:0006518">
    <property type="term" value="P:peptide metabolic process"/>
    <property type="evidence" value="ECO:0007669"/>
    <property type="project" value="InterPro"/>
</dbReference>
<evidence type="ECO:0000259" key="16">
    <source>
        <dbReference type="Pfam" id="PF01082"/>
    </source>
</evidence>
<dbReference type="KEGG" id="fas:105268001"/>
<comment type="similarity">
    <text evidence="2">Belongs to the copper type II ascorbate-dependent monooxygenase family.</text>
</comment>
<keyword evidence="6 15" id="KW-0732">Signal</keyword>
<dbReference type="InterPro" id="IPR014783">
    <property type="entry name" value="Cu2_ascorb_mOase_CS-2"/>
</dbReference>
<keyword evidence="7" id="KW-0560">Oxidoreductase</keyword>
<proteinExistence type="inferred from homology"/>
<comment type="catalytic activity">
    <reaction evidence="12">
        <text>a [peptide]-C-terminal glycine + 2 L-ascorbate + O2 = a [peptide]-C-terminal (2S)-2-hydroxyglycine + 2 monodehydro-L-ascorbate radical + H2O</text>
        <dbReference type="Rhea" id="RHEA:21452"/>
        <dbReference type="Rhea" id="RHEA-COMP:13486"/>
        <dbReference type="Rhea" id="RHEA-COMP:15321"/>
        <dbReference type="ChEBI" id="CHEBI:15377"/>
        <dbReference type="ChEBI" id="CHEBI:15379"/>
        <dbReference type="ChEBI" id="CHEBI:38290"/>
        <dbReference type="ChEBI" id="CHEBI:59513"/>
        <dbReference type="ChEBI" id="CHEBI:137000"/>
        <dbReference type="ChEBI" id="CHEBI:142768"/>
        <dbReference type="EC" id="1.14.17.3"/>
    </reaction>
</comment>
<dbReference type="GO" id="GO:0016020">
    <property type="term" value="C:membrane"/>
    <property type="evidence" value="ECO:0007669"/>
    <property type="project" value="InterPro"/>
</dbReference>
<dbReference type="InterPro" id="IPR000720">
    <property type="entry name" value="PHM/PAL"/>
</dbReference>
<feature type="binding site" evidence="13">
    <location>
        <position position="215"/>
    </location>
    <ligand>
        <name>Cu(2+)</name>
        <dbReference type="ChEBI" id="CHEBI:29036"/>
        <label>1</label>
        <note>catalytic</note>
    </ligand>
</feature>
<dbReference type="InterPro" id="IPR000323">
    <property type="entry name" value="Cu2_ascorb_mOase_N"/>
</dbReference>
<evidence type="ECO:0000256" key="6">
    <source>
        <dbReference type="ARBA" id="ARBA00022729"/>
    </source>
</evidence>
<keyword evidence="4" id="KW-0964">Secreted</keyword>
<dbReference type="Proteomes" id="UP000694866">
    <property type="component" value="Unplaced"/>
</dbReference>
<feature type="domain" description="Copper type II ascorbate-dependent monooxygenase C-terminal" evidence="17">
    <location>
        <begin position="175"/>
        <end position="317"/>
    </location>
</feature>
<dbReference type="InterPro" id="IPR014784">
    <property type="entry name" value="Cu2_ascorb_mOase-like_C"/>
</dbReference>
<name>A0A9R1T9Q0_9HYME</name>
<evidence type="ECO:0000256" key="7">
    <source>
        <dbReference type="ARBA" id="ARBA00023002"/>
    </source>
</evidence>
<evidence type="ECO:0000256" key="9">
    <source>
        <dbReference type="ARBA" id="ARBA00023033"/>
    </source>
</evidence>
<dbReference type="EC" id="1.14.17.3" evidence="3"/>
<dbReference type="PANTHER" id="PTHR10680">
    <property type="entry name" value="PEPTIDYL-GLYCINE ALPHA-AMIDATING MONOOXYGENASE"/>
    <property type="match status" value="1"/>
</dbReference>
<keyword evidence="18" id="KW-1185">Reference proteome</keyword>
<dbReference type="Pfam" id="PF03712">
    <property type="entry name" value="Cu2_monoox_C"/>
    <property type="match status" value="1"/>
</dbReference>
<dbReference type="InterPro" id="IPR008977">
    <property type="entry name" value="PHM/PNGase_F_dom_sf"/>
</dbReference>
<keyword evidence="8 13" id="KW-0186">Copper</keyword>
<evidence type="ECO:0000256" key="13">
    <source>
        <dbReference type="PIRSR" id="PIRSR600720-2"/>
    </source>
</evidence>
<feature type="binding site" evidence="13">
    <location>
        <position position="286"/>
    </location>
    <ligand>
        <name>Cu(2+)</name>
        <dbReference type="ChEBI" id="CHEBI:29036"/>
        <label>1</label>
        <note>catalytic</note>
    </ligand>
</feature>
<evidence type="ECO:0000256" key="4">
    <source>
        <dbReference type="ARBA" id="ARBA00022525"/>
    </source>
</evidence>
<dbReference type="FunFam" id="2.60.120.310:FF:000005">
    <property type="entry name" value="Peptidylglycine alpha-hydroxylating monooxygenase"/>
    <property type="match status" value="1"/>
</dbReference>
<feature type="disulfide bond" evidence="14">
    <location>
        <begin position="199"/>
        <end position="306"/>
    </location>
</feature>
<evidence type="ECO:0000256" key="8">
    <source>
        <dbReference type="ARBA" id="ARBA00023008"/>
    </source>
</evidence>
<keyword evidence="10 14" id="KW-1015">Disulfide bond</keyword>
<evidence type="ECO:0000259" key="17">
    <source>
        <dbReference type="Pfam" id="PF03712"/>
    </source>
</evidence>
<feature type="signal peptide" evidence="15">
    <location>
        <begin position="1"/>
        <end position="21"/>
    </location>
</feature>
<feature type="binding site" evidence="13">
    <location>
        <position position="70"/>
    </location>
    <ligand>
        <name>Cu(2+)</name>
        <dbReference type="ChEBI" id="CHEBI:29036"/>
        <label>1</label>
        <note>catalytic</note>
    </ligand>
</feature>
<comment type="subcellular location">
    <subcellularLocation>
        <location evidence="1">Secreted</location>
    </subcellularLocation>
</comment>
<evidence type="ECO:0000256" key="3">
    <source>
        <dbReference type="ARBA" id="ARBA00012689"/>
    </source>
</evidence>
<accession>A0A9R1T9Q0</accession>
<feature type="chain" id="PRO_5040177890" description="peptidylglycine monooxygenase" evidence="15">
    <location>
        <begin position="22"/>
        <end position="332"/>
    </location>
</feature>
<dbReference type="GO" id="GO:0004504">
    <property type="term" value="F:peptidylglycine monooxygenase activity"/>
    <property type="evidence" value="ECO:0007669"/>
    <property type="project" value="UniProtKB-EC"/>
</dbReference>
<evidence type="ECO:0000256" key="11">
    <source>
        <dbReference type="ARBA" id="ARBA00023180"/>
    </source>
</evidence>
<keyword evidence="5 13" id="KW-0479">Metal-binding</keyword>
<evidence type="ECO:0000256" key="1">
    <source>
        <dbReference type="ARBA" id="ARBA00004613"/>
    </source>
</evidence>
<dbReference type="FunFam" id="2.60.120.230:FF:000002">
    <property type="entry name" value="Peptidyl-glycine alpha-amidating monooxygenase B"/>
    <property type="match status" value="1"/>
</dbReference>
<organism evidence="18 19">
    <name type="scientific">Fopius arisanus</name>
    <dbReference type="NCBI Taxonomy" id="64838"/>
    <lineage>
        <taxon>Eukaryota</taxon>
        <taxon>Metazoa</taxon>
        <taxon>Ecdysozoa</taxon>
        <taxon>Arthropoda</taxon>
        <taxon>Hexapoda</taxon>
        <taxon>Insecta</taxon>
        <taxon>Pterygota</taxon>
        <taxon>Neoptera</taxon>
        <taxon>Endopterygota</taxon>
        <taxon>Hymenoptera</taxon>
        <taxon>Apocrita</taxon>
        <taxon>Ichneumonoidea</taxon>
        <taxon>Braconidae</taxon>
        <taxon>Opiinae</taxon>
        <taxon>Fopius</taxon>
    </lineage>
</organism>
<feature type="binding site" evidence="13">
    <location>
        <position position="71"/>
    </location>
    <ligand>
        <name>Cu(2+)</name>
        <dbReference type="ChEBI" id="CHEBI:29036"/>
        <label>1</label>
        <note>catalytic</note>
    </ligand>
</feature>
<evidence type="ECO:0000256" key="10">
    <source>
        <dbReference type="ARBA" id="ARBA00023157"/>
    </source>
</evidence>
<feature type="domain" description="Copper type II ascorbate-dependent monooxygenase N-terminal" evidence="16">
    <location>
        <begin position="29"/>
        <end position="151"/>
    </location>
</feature>
<feature type="binding site" evidence="13">
    <location>
        <position position="217"/>
    </location>
    <ligand>
        <name>Cu(2+)</name>
        <dbReference type="ChEBI" id="CHEBI:29036"/>
        <label>1</label>
        <note>catalytic</note>
    </ligand>
</feature>
<sequence>MNKCILSVIVIVTLLVDKSQCYSIERYPLLMPDVKPNIPELYLCTPIKVNSTTSYYIVGFEPNATMNTAHHMILYGCKKPGAAKGVWNCGEMSRSGNDLKTAAPCSEGSEIIYAWARDAPTLSLPEGVGFKIGRDSAIEYLVLQVHYAHIEPFAGGKTDDSGIFLRYTDEPMSKLAGVFVLGTSGLIPPMQTEKMETACTIKEEKTIHPFAYRTHTHSLGKVVSGYVIRNNEWVELGKRDPLTPQMFYPIHNNMTITTGDTLAARCTMLSNRNRWTSIGSTNDDEMCNFYLMYYVDQGEPLNTKYCFTEGPPNFYWEKAGLVNIPDVEASSL</sequence>
<comment type="cofactor">
    <cofactor evidence="13">
        <name>Cu(2+)</name>
        <dbReference type="ChEBI" id="CHEBI:29036"/>
    </cofactor>
    <text evidence="13">Binds 2 Cu(2+) ions per subunit.</text>
</comment>
<dbReference type="GeneID" id="105268001"/>
<dbReference type="GO" id="GO:0005507">
    <property type="term" value="F:copper ion binding"/>
    <property type="evidence" value="ECO:0007669"/>
    <property type="project" value="InterPro"/>
</dbReference>
<dbReference type="OrthoDB" id="10044505at2759"/>
<dbReference type="AlphaFoldDB" id="A0A9R1T9Q0"/>
<dbReference type="InterPro" id="IPR036939">
    <property type="entry name" value="Cu2_ascorb_mOase_N_sf"/>
</dbReference>
<dbReference type="PRINTS" id="PR00790">
    <property type="entry name" value="PAMONOXGNASE"/>
</dbReference>
<evidence type="ECO:0000256" key="15">
    <source>
        <dbReference type="SAM" id="SignalP"/>
    </source>
</evidence>